<dbReference type="EMBL" id="UINC01131786">
    <property type="protein sequence ID" value="SVD13705.1"/>
    <property type="molecule type" value="Genomic_DNA"/>
</dbReference>
<protein>
    <recommendedName>
        <fullName evidence="2">Carboxymuconolactone decarboxylase-like domain-containing protein</fullName>
    </recommendedName>
</protein>
<dbReference type="PANTHER" id="PTHR35446:SF2">
    <property type="entry name" value="CARBOXYMUCONOLACTONE DECARBOXYLASE-LIKE DOMAIN-CONTAINING PROTEIN"/>
    <property type="match status" value="1"/>
</dbReference>
<dbReference type="InterPro" id="IPR029032">
    <property type="entry name" value="AhpD-like"/>
</dbReference>
<evidence type="ECO:0008006" key="2">
    <source>
        <dbReference type="Google" id="ProtNLM"/>
    </source>
</evidence>
<dbReference type="Gene3D" id="1.20.1290.10">
    <property type="entry name" value="AhpD-like"/>
    <property type="match status" value="1"/>
</dbReference>
<feature type="non-terminal residue" evidence="1">
    <location>
        <position position="132"/>
    </location>
</feature>
<proteinExistence type="predicted"/>
<dbReference type="AlphaFoldDB" id="A0A382SW62"/>
<dbReference type="SUPFAM" id="SSF69118">
    <property type="entry name" value="AhpD-like"/>
    <property type="match status" value="1"/>
</dbReference>
<gene>
    <name evidence="1" type="ORF">METZ01_LOCUS366559</name>
</gene>
<organism evidence="1">
    <name type="scientific">marine metagenome</name>
    <dbReference type="NCBI Taxonomy" id="408172"/>
    <lineage>
        <taxon>unclassified sequences</taxon>
        <taxon>metagenomes</taxon>
        <taxon>ecological metagenomes</taxon>
    </lineage>
</organism>
<accession>A0A382SW62</accession>
<dbReference type="PANTHER" id="PTHR35446">
    <property type="entry name" value="SI:CH211-175M2.5"/>
    <property type="match status" value="1"/>
</dbReference>
<evidence type="ECO:0000313" key="1">
    <source>
        <dbReference type="EMBL" id="SVD13705.1"/>
    </source>
</evidence>
<sequence length="132" mass="15274">MSAWIRMVSLEEASGFLKEMYRKVMTPIGTVDNVMRVHSLRPQTMNGHYTLYKSVLHQEDLSLPLWFLEAVAVYTSILNDCDYSLQHHYSNFEKLHDNPEWCRSLRDALGERAPGKILVGKELALMRYAGKL</sequence>
<name>A0A382SW62_9ZZZZ</name>
<reference evidence="1" key="1">
    <citation type="submission" date="2018-05" db="EMBL/GenBank/DDBJ databases">
        <authorList>
            <person name="Lanie J.A."/>
            <person name="Ng W.-L."/>
            <person name="Kazmierczak K.M."/>
            <person name="Andrzejewski T.M."/>
            <person name="Davidsen T.M."/>
            <person name="Wayne K.J."/>
            <person name="Tettelin H."/>
            <person name="Glass J.I."/>
            <person name="Rusch D."/>
            <person name="Podicherti R."/>
            <person name="Tsui H.-C.T."/>
            <person name="Winkler M.E."/>
        </authorList>
    </citation>
    <scope>NUCLEOTIDE SEQUENCE</scope>
</reference>